<evidence type="ECO:0000256" key="5">
    <source>
        <dbReference type="ARBA" id="ARBA00048312"/>
    </source>
</evidence>
<dbReference type="InterPro" id="IPR011009">
    <property type="entry name" value="Kinase-like_dom_sf"/>
</dbReference>
<comment type="catalytic activity">
    <reaction evidence="4">
        <text>L-threonyl-[protein] + ATP = O-phospho-L-threonyl-[protein] + ADP + H(+)</text>
        <dbReference type="Rhea" id="RHEA:46608"/>
        <dbReference type="Rhea" id="RHEA-COMP:11060"/>
        <dbReference type="Rhea" id="RHEA-COMP:11605"/>
        <dbReference type="ChEBI" id="CHEBI:15378"/>
        <dbReference type="ChEBI" id="CHEBI:30013"/>
        <dbReference type="ChEBI" id="CHEBI:30616"/>
        <dbReference type="ChEBI" id="CHEBI:61977"/>
        <dbReference type="ChEBI" id="CHEBI:456216"/>
        <dbReference type="EC" id="2.7.11.24"/>
    </reaction>
</comment>
<proteinExistence type="inferred from homology"/>
<dbReference type="GO" id="GO:0004707">
    <property type="term" value="F:MAP kinase activity"/>
    <property type="evidence" value="ECO:0007669"/>
    <property type="project" value="UniProtKB-EC"/>
</dbReference>
<evidence type="ECO:0000256" key="3">
    <source>
        <dbReference type="ARBA" id="ARBA00022840"/>
    </source>
</evidence>
<feature type="binding site" evidence="6">
    <location>
        <position position="33"/>
    </location>
    <ligand>
        <name>ATP</name>
        <dbReference type="ChEBI" id="CHEBI:30616"/>
    </ligand>
</feature>
<evidence type="ECO:0000256" key="2">
    <source>
        <dbReference type="ARBA" id="ARBA00022741"/>
    </source>
</evidence>
<keyword evidence="9" id="KW-1185">Reference proteome</keyword>
<dbReference type="PROSITE" id="PS00107">
    <property type="entry name" value="PROTEIN_KINASE_ATP"/>
    <property type="match status" value="1"/>
</dbReference>
<reference evidence="8" key="1">
    <citation type="journal article" date="2023" name="Plant J.">
        <title>Genome sequences and population genomics provide insights into the demographic history, inbreeding, and mutation load of two 'living fossil' tree species of Dipteronia.</title>
        <authorList>
            <person name="Feng Y."/>
            <person name="Comes H.P."/>
            <person name="Chen J."/>
            <person name="Zhu S."/>
            <person name="Lu R."/>
            <person name="Zhang X."/>
            <person name="Li P."/>
            <person name="Qiu J."/>
            <person name="Olsen K.M."/>
            <person name="Qiu Y."/>
        </authorList>
    </citation>
    <scope>NUCLEOTIDE SEQUENCE</scope>
    <source>
        <strain evidence="8">KIB01</strain>
    </source>
</reference>
<dbReference type="GO" id="GO:0005524">
    <property type="term" value="F:ATP binding"/>
    <property type="evidence" value="ECO:0007669"/>
    <property type="project" value="UniProtKB-UniRule"/>
</dbReference>
<evidence type="ECO:0000259" key="7">
    <source>
        <dbReference type="PROSITE" id="PS50011"/>
    </source>
</evidence>
<gene>
    <name evidence="8" type="ORF">Ddye_014191</name>
</gene>
<evidence type="ECO:0000313" key="8">
    <source>
        <dbReference type="EMBL" id="KAK2654335.1"/>
    </source>
</evidence>
<dbReference type="PROSITE" id="PS50011">
    <property type="entry name" value="PROTEIN_KINASE_DOM"/>
    <property type="match status" value="1"/>
</dbReference>
<dbReference type="SUPFAM" id="SSF56112">
    <property type="entry name" value="Protein kinase-like (PK-like)"/>
    <property type="match status" value="1"/>
</dbReference>
<accession>A0AAD9X7Q9</accession>
<evidence type="ECO:0000313" key="9">
    <source>
        <dbReference type="Proteomes" id="UP001280121"/>
    </source>
</evidence>
<sequence>MEKYHLLNAVGAGAFGRVWKALNKHSGEVVAVKMLKERFHSSWEECLNLEEIKSLQILKHSNIVSLKKVITHQRKRQQFILCVRIHGMQSSPANENKSQTFLRKRSQVLVFSGFARPALHARERLLPS</sequence>
<evidence type="ECO:0000256" key="4">
    <source>
        <dbReference type="ARBA" id="ARBA00047592"/>
    </source>
</evidence>
<dbReference type="Proteomes" id="UP001280121">
    <property type="component" value="Unassembled WGS sequence"/>
</dbReference>
<comment type="caution">
    <text evidence="8">The sequence shown here is derived from an EMBL/GenBank/DDBJ whole genome shotgun (WGS) entry which is preliminary data.</text>
</comment>
<name>A0AAD9X7Q9_9ROSI</name>
<dbReference type="Pfam" id="PF00069">
    <property type="entry name" value="Pkinase"/>
    <property type="match status" value="1"/>
</dbReference>
<dbReference type="InterPro" id="IPR000719">
    <property type="entry name" value="Prot_kinase_dom"/>
</dbReference>
<dbReference type="PANTHER" id="PTHR24055">
    <property type="entry name" value="MITOGEN-ACTIVATED PROTEIN KINASE"/>
    <property type="match status" value="1"/>
</dbReference>
<keyword evidence="3 6" id="KW-0067">ATP-binding</keyword>
<dbReference type="InterPro" id="IPR017441">
    <property type="entry name" value="Protein_kinase_ATP_BS"/>
</dbReference>
<keyword evidence="2 6" id="KW-0547">Nucleotide-binding</keyword>
<organism evidence="8 9">
    <name type="scientific">Dipteronia dyeriana</name>
    <dbReference type="NCBI Taxonomy" id="168575"/>
    <lineage>
        <taxon>Eukaryota</taxon>
        <taxon>Viridiplantae</taxon>
        <taxon>Streptophyta</taxon>
        <taxon>Embryophyta</taxon>
        <taxon>Tracheophyta</taxon>
        <taxon>Spermatophyta</taxon>
        <taxon>Magnoliopsida</taxon>
        <taxon>eudicotyledons</taxon>
        <taxon>Gunneridae</taxon>
        <taxon>Pentapetalae</taxon>
        <taxon>rosids</taxon>
        <taxon>malvids</taxon>
        <taxon>Sapindales</taxon>
        <taxon>Sapindaceae</taxon>
        <taxon>Hippocastanoideae</taxon>
        <taxon>Acereae</taxon>
        <taxon>Dipteronia</taxon>
    </lineage>
</organism>
<protein>
    <recommendedName>
        <fullName evidence="7">Protein kinase domain-containing protein</fullName>
    </recommendedName>
</protein>
<evidence type="ECO:0000256" key="6">
    <source>
        <dbReference type="PROSITE-ProRule" id="PRU10141"/>
    </source>
</evidence>
<comment type="catalytic activity">
    <reaction evidence="5">
        <text>L-seryl-[protein] + ATP = O-phospho-L-seryl-[protein] + ADP + H(+)</text>
        <dbReference type="Rhea" id="RHEA:17989"/>
        <dbReference type="Rhea" id="RHEA-COMP:9863"/>
        <dbReference type="Rhea" id="RHEA-COMP:11604"/>
        <dbReference type="ChEBI" id="CHEBI:15378"/>
        <dbReference type="ChEBI" id="CHEBI:29999"/>
        <dbReference type="ChEBI" id="CHEBI:30616"/>
        <dbReference type="ChEBI" id="CHEBI:83421"/>
        <dbReference type="ChEBI" id="CHEBI:456216"/>
        <dbReference type="EC" id="2.7.11.24"/>
    </reaction>
</comment>
<dbReference type="InterPro" id="IPR050117">
    <property type="entry name" value="MAPK"/>
</dbReference>
<feature type="domain" description="Protein kinase" evidence="7">
    <location>
        <begin position="4"/>
        <end position="128"/>
    </location>
</feature>
<dbReference type="AlphaFoldDB" id="A0AAD9X7Q9"/>
<dbReference type="Gene3D" id="3.30.200.20">
    <property type="entry name" value="Phosphorylase Kinase, domain 1"/>
    <property type="match status" value="1"/>
</dbReference>
<comment type="similarity">
    <text evidence="1">Belongs to the protein kinase superfamily. CMGC Ser/Thr protein kinase family. MAP kinase subfamily.</text>
</comment>
<dbReference type="EMBL" id="JANJYI010000004">
    <property type="protein sequence ID" value="KAK2654335.1"/>
    <property type="molecule type" value="Genomic_DNA"/>
</dbReference>
<evidence type="ECO:0000256" key="1">
    <source>
        <dbReference type="ARBA" id="ARBA00008832"/>
    </source>
</evidence>